<keyword evidence="3" id="KW-1185">Reference proteome</keyword>
<dbReference type="AlphaFoldDB" id="A0ABD3IYB1"/>
<protein>
    <submittedName>
        <fullName evidence="2">Uncharacterized protein</fullName>
    </submittedName>
</protein>
<feature type="region of interest" description="Disordered" evidence="1">
    <location>
        <begin position="1"/>
        <end position="64"/>
    </location>
</feature>
<comment type="caution">
    <text evidence="2">The sequence shown here is derived from an EMBL/GenBank/DDBJ whole genome shotgun (WGS) entry which is preliminary data.</text>
</comment>
<gene>
    <name evidence="2" type="ORF">ACJRO7_004872</name>
</gene>
<accession>A0ABD3IYB1</accession>
<evidence type="ECO:0000313" key="3">
    <source>
        <dbReference type="Proteomes" id="UP001634007"/>
    </source>
</evidence>
<evidence type="ECO:0000256" key="1">
    <source>
        <dbReference type="SAM" id="MobiDB-lite"/>
    </source>
</evidence>
<feature type="compositionally biased region" description="Basic and acidic residues" evidence="1">
    <location>
        <begin position="17"/>
        <end position="60"/>
    </location>
</feature>
<evidence type="ECO:0000313" key="2">
    <source>
        <dbReference type="EMBL" id="KAL3719952.1"/>
    </source>
</evidence>
<proteinExistence type="predicted"/>
<feature type="compositionally biased region" description="Basic and acidic residues" evidence="1">
    <location>
        <begin position="160"/>
        <end position="176"/>
    </location>
</feature>
<dbReference type="Proteomes" id="UP001634007">
    <property type="component" value="Unassembled WGS sequence"/>
</dbReference>
<feature type="compositionally biased region" description="Polar residues" evidence="1">
    <location>
        <begin position="1"/>
        <end position="15"/>
    </location>
</feature>
<reference evidence="2 3" key="1">
    <citation type="submission" date="2024-11" db="EMBL/GenBank/DDBJ databases">
        <title>Chromosome-level genome assembly of Eucalyptus globulus Labill. provides insights into its genome evolution.</title>
        <authorList>
            <person name="Li X."/>
        </authorList>
    </citation>
    <scope>NUCLEOTIDE SEQUENCE [LARGE SCALE GENOMIC DNA]</scope>
    <source>
        <strain evidence="2">CL2024</strain>
        <tissue evidence="2">Fresh tender leaves</tissue>
    </source>
</reference>
<organism evidence="2 3">
    <name type="scientific">Eucalyptus globulus</name>
    <name type="common">Tasmanian blue gum</name>
    <dbReference type="NCBI Taxonomy" id="34317"/>
    <lineage>
        <taxon>Eukaryota</taxon>
        <taxon>Viridiplantae</taxon>
        <taxon>Streptophyta</taxon>
        <taxon>Embryophyta</taxon>
        <taxon>Tracheophyta</taxon>
        <taxon>Spermatophyta</taxon>
        <taxon>Magnoliopsida</taxon>
        <taxon>eudicotyledons</taxon>
        <taxon>Gunneridae</taxon>
        <taxon>Pentapetalae</taxon>
        <taxon>rosids</taxon>
        <taxon>malvids</taxon>
        <taxon>Myrtales</taxon>
        <taxon>Myrtaceae</taxon>
        <taxon>Myrtoideae</taxon>
        <taxon>Eucalypteae</taxon>
        <taxon>Eucalyptus</taxon>
    </lineage>
</organism>
<feature type="region of interest" description="Disordered" evidence="1">
    <location>
        <begin position="147"/>
        <end position="176"/>
    </location>
</feature>
<feature type="compositionally biased region" description="Pro residues" evidence="1">
    <location>
        <begin position="90"/>
        <end position="106"/>
    </location>
</feature>
<sequence length="176" mass="18656">MRQLQARSHQTQNAECVTKRGDLSREHVKGTERERERERETCGVKSWEGDRESNEERGTREAGIGQSVIAGALKKWAGAGTSLEAAKSNPSPPPTEAIPWNLPSPPASARFEIGEEEGGGGGGGGGRSELREVCLCCGADACGGVCKSDAGMGKLRGAAKPRERAGDLRNQDLRGK</sequence>
<feature type="region of interest" description="Disordered" evidence="1">
    <location>
        <begin position="81"/>
        <end position="127"/>
    </location>
</feature>
<dbReference type="EMBL" id="JBJKBG010000010">
    <property type="protein sequence ID" value="KAL3719952.1"/>
    <property type="molecule type" value="Genomic_DNA"/>
</dbReference>
<name>A0ABD3IYB1_EUCGL</name>